<keyword evidence="3" id="KW-0732">Signal</keyword>
<dbReference type="PROSITE" id="PS01248">
    <property type="entry name" value="EGF_LAM_1"/>
    <property type="match status" value="1"/>
</dbReference>
<evidence type="ECO:0000256" key="8">
    <source>
        <dbReference type="PROSITE-ProRule" id="PRU00460"/>
    </source>
</evidence>
<dbReference type="PROSITE" id="PS00022">
    <property type="entry name" value="EGF_1"/>
    <property type="match status" value="1"/>
</dbReference>
<evidence type="ECO:0000256" key="7">
    <source>
        <dbReference type="ARBA" id="ARBA00023292"/>
    </source>
</evidence>
<dbReference type="CDD" id="cd00055">
    <property type="entry name" value="EGF_Lam"/>
    <property type="match status" value="1"/>
</dbReference>
<feature type="disulfide bond" evidence="8">
    <location>
        <begin position="58"/>
        <end position="67"/>
    </location>
</feature>
<organism evidence="10 11">
    <name type="scientific">Callorhinchus milii</name>
    <name type="common">Ghost shark</name>
    <dbReference type="NCBI Taxonomy" id="7868"/>
    <lineage>
        <taxon>Eukaryota</taxon>
        <taxon>Metazoa</taxon>
        <taxon>Chordata</taxon>
        <taxon>Craniata</taxon>
        <taxon>Vertebrata</taxon>
        <taxon>Chondrichthyes</taxon>
        <taxon>Holocephali</taxon>
        <taxon>Chimaeriformes</taxon>
        <taxon>Callorhinchidae</taxon>
        <taxon>Callorhinchus</taxon>
    </lineage>
</organism>
<evidence type="ECO:0000259" key="9">
    <source>
        <dbReference type="PROSITE" id="PS50027"/>
    </source>
</evidence>
<dbReference type="FunFam" id="2.10.25.10:FF:000090">
    <property type="entry name" value="laminin subunit alpha"/>
    <property type="match status" value="1"/>
</dbReference>
<proteinExistence type="predicted"/>
<dbReference type="AlphaFoldDB" id="A0A4W3IUV7"/>
<dbReference type="SUPFAM" id="SSF57196">
    <property type="entry name" value="EGF/Laminin"/>
    <property type="match status" value="2"/>
</dbReference>
<protein>
    <recommendedName>
        <fullName evidence="9">Laminin EGF-like domain-containing protein</fullName>
    </recommendedName>
</protein>
<comment type="subcellular location">
    <subcellularLocation>
        <location evidence="1">Secreted</location>
    </subcellularLocation>
</comment>
<dbReference type="Proteomes" id="UP000314986">
    <property type="component" value="Unassembled WGS sequence"/>
</dbReference>
<keyword evidence="7 8" id="KW-0424">Laminin EGF-like domain</keyword>
<dbReference type="InterPro" id="IPR000742">
    <property type="entry name" value="EGF"/>
</dbReference>
<dbReference type="OMA" id="YYALEER"/>
<dbReference type="Gene3D" id="2.10.25.10">
    <property type="entry name" value="Laminin"/>
    <property type="match status" value="2"/>
</dbReference>
<dbReference type="GO" id="GO:0005576">
    <property type="term" value="C:extracellular region"/>
    <property type="evidence" value="ECO:0007669"/>
    <property type="project" value="UniProtKB-SubCell"/>
</dbReference>
<comment type="caution">
    <text evidence="8">Lacks conserved residue(s) required for the propagation of feature annotation.</text>
</comment>
<reference evidence="10" key="5">
    <citation type="submission" date="2025-09" db="UniProtKB">
        <authorList>
            <consortium name="Ensembl"/>
        </authorList>
    </citation>
    <scope>IDENTIFICATION</scope>
</reference>
<keyword evidence="6" id="KW-0325">Glycoprotein</keyword>
<evidence type="ECO:0000256" key="6">
    <source>
        <dbReference type="ARBA" id="ARBA00023180"/>
    </source>
</evidence>
<dbReference type="GO" id="GO:0009888">
    <property type="term" value="P:tissue development"/>
    <property type="evidence" value="ECO:0007669"/>
    <property type="project" value="TreeGrafter"/>
</dbReference>
<evidence type="ECO:0000256" key="3">
    <source>
        <dbReference type="ARBA" id="ARBA00022729"/>
    </source>
</evidence>
<evidence type="ECO:0000313" key="11">
    <source>
        <dbReference type="Proteomes" id="UP000314986"/>
    </source>
</evidence>
<dbReference type="PROSITE" id="PS50027">
    <property type="entry name" value="EGF_LAM_2"/>
    <property type="match status" value="2"/>
</dbReference>
<keyword evidence="2" id="KW-0964">Secreted</keyword>
<dbReference type="InterPro" id="IPR002049">
    <property type="entry name" value="LE_dom"/>
</dbReference>
<dbReference type="STRING" id="7868.ENSCMIP00000031171"/>
<keyword evidence="11" id="KW-1185">Reference proteome</keyword>
<dbReference type="Pfam" id="PF00053">
    <property type="entry name" value="EGF_laminin"/>
    <property type="match status" value="2"/>
</dbReference>
<evidence type="ECO:0000256" key="4">
    <source>
        <dbReference type="ARBA" id="ARBA00022737"/>
    </source>
</evidence>
<keyword evidence="4" id="KW-0677">Repeat</keyword>
<dbReference type="GO" id="GO:0009887">
    <property type="term" value="P:animal organ morphogenesis"/>
    <property type="evidence" value="ECO:0007669"/>
    <property type="project" value="TreeGrafter"/>
</dbReference>
<reference evidence="11" key="1">
    <citation type="journal article" date="2006" name="Science">
        <title>Ancient noncoding elements conserved in the human genome.</title>
        <authorList>
            <person name="Venkatesh B."/>
            <person name="Kirkness E.F."/>
            <person name="Loh Y.H."/>
            <person name="Halpern A.L."/>
            <person name="Lee A.P."/>
            <person name="Johnson J."/>
            <person name="Dandona N."/>
            <person name="Viswanathan L.D."/>
            <person name="Tay A."/>
            <person name="Venter J.C."/>
            <person name="Strausberg R.L."/>
            <person name="Brenner S."/>
        </authorList>
    </citation>
    <scope>NUCLEOTIDE SEQUENCE [LARGE SCALE GENOMIC DNA]</scope>
</reference>
<dbReference type="GeneTree" id="ENSGT00940000155638"/>
<dbReference type="PANTHER" id="PTHR10574:SF406">
    <property type="entry name" value="LAMININ SUBUNIT ALPHA 5"/>
    <property type="match status" value="1"/>
</dbReference>
<feature type="domain" description="Laminin EGF-like" evidence="9">
    <location>
        <begin position="1"/>
        <end position="34"/>
    </location>
</feature>
<dbReference type="Ensembl" id="ENSCMIT00000031646.1">
    <property type="protein sequence ID" value="ENSCMIP00000031171.1"/>
    <property type="gene ID" value="ENSCMIG00000013401.1"/>
</dbReference>
<dbReference type="FunFam" id="2.10.25.10:FF:000388">
    <property type="entry name" value="Laminin subunit alpha"/>
    <property type="match status" value="1"/>
</dbReference>
<dbReference type="InParanoid" id="A0A4W3IUV7"/>
<reference evidence="11" key="3">
    <citation type="journal article" date="2014" name="Nature">
        <title>Elephant shark genome provides unique insights into gnathostome evolution.</title>
        <authorList>
            <consortium name="International Elephant Shark Genome Sequencing Consortium"/>
            <person name="Venkatesh B."/>
            <person name="Lee A.P."/>
            <person name="Ravi V."/>
            <person name="Maurya A.K."/>
            <person name="Lian M.M."/>
            <person name="Swann J.B."/>
            <person name="Ohta Y."/>
            <person name="Flajnik M.F."/>
            <person name="Sutoh Y."/>
            <person name="Kasahara M."/>
            <person name="Hoon S."/>
            <person name="Gangu V."/>
            <person name="Roy S.W."/>
            <person name="Irimia M."/>
            <person name="Korzh V."/>
            <person name="Kondrychyn I."/>
            <person name="Lim Z.W."/>
            <person name="Tay B.H."/>
            <person name="Tohari S."/>
            <person name="Kong K.W."/>
            <person name="Ho S."/>
            <person name="Lorente-Galdos B."/>
            <person name="Quilez J."/>
            <person name="Marques-Bonet T."/>
            <person name="Raney B.J."/>
            <person name="Ingham P.W."/>
            <person name="Tay A."/>
            <person name="Hillier L.W."/>
            <person name="Minx P."/>
            <person name="Boehm T."/>
            <person name="Wilson R.K."/>
            <person name="Brenner S."/>
            <person name="Warren W.C."/>
        </authorList>
    </citation>
    <scope>NUCLEOTIDE SEQUENCE [LARGE SCALE GENOMIC DNA]</scope>
</reference>
<feature type="domain" description="Laminin EGF-like" evidence="9">
    <location>
        <begin position="35"/>
        <end position="87"/>
    </location>
</feature>
<accession>A0A4W3IUV7</accession>
<evidence type="ECO:0000256" key="5">
    <source>
        <dbReference type="ARBA" id="ARBA00023157"/>
    </source>
</evidence>
<feature type="disulfide bond" evidence="8">
    <location>
        <begin position="5"/>
        <end position="14"/>
    </location>
</feature>
<evidence type="ECO:0000256" key="1">
    <source>
        <dbReference type="ARBA" id="ARBA00004613"/>
    </source>
</evidence>
<reference evidence="11" key="2">
    <citation type="journal article" date="2007" name="PLoS Biol.">
        <title>Survey sequencing and comparative analysis of the elephant shark (Callorhinchus milii) genome.</title>
        <authorList>
            <person name="Venkatesh B."/>
            <person name="Kirkness E.F."/>
            <person name="Loh Y.H."/>
            <person name="Halpern A.L."/>
            <person name="Lee A.P."/>
            <person name="Johnson J."/>
            <person name="Dandona N."/>
            <person name="Viswanathan L.D."/>
            <person name="Tay A."/>
            <person name="Venter J.C."/>
            <person name="Strausberg R.L."/>
            <person name="Brenner S."/>
        </authorList>
    </citation>
    <scope>NUCLEOTIDE SEQUENCE [LARGE SCALE GENOMIC DNA]</scope>
</reference>
<evidence type="ECO:0000256" key="2">
    <source>
        <dbReference type="ARBA" id="ARBA00022525"/>
    </source>
</evidence>
<name>A0A4W3IUV7_CALMI</name>
<dbReference type="PANTHER" id="PTHR10574">
    <property type="entry name" value="NETRIN/LAMININ-RELATED"/>
    <property type="match status" value="1"/>
</dbReference>
<keyword evidence="5 8" id="KW-1015">Disulfide bond</keyword>
<reference evidence="10" key="4">
    <citation type="submission" date="2025-08" db="UniProtKB">
        <authorList>
            <consortium name="Ensembl"/>
        </authorList>
    </citation>
    <scope>IDENTIFICATION</scope>
</reference>
<dbReference type="InterPro" id="IPR050440">
    <property type="entry name" value="Laminin/Netrin_ECM"/>
</dbReference>
<sequence length="88" mass="9528">GSCECLANVEGPKCDKCKALYWRLAEENPDGCIECQCVVKGTTSGIGICDQDSGMCHCKPNVCGEPCDACKKGYYALEERNYFGCQGE</sequence>
<dbReference type="SMART" id="SM00180">
    <property type="entry name" value="EGF_Lam"/>
    <property type="match status" value="2"/>
</dbReference>
<evidence type="ECO:0000313" key="10">
    <source>
        <dbReference type="Ensembl" id="ENSCMIP00000031171.1"/>
    </source>
</evidence>